<protein>
    <submittedName>
        <fullName evidence="2">Uma2 family endonuclease</fullName>
    </submittedName>
</protein>
<dbReference type="InterPro" id="IPR011335">
    <property type="entry name" value="Restrct_endonuc-II-like"/>
</dbReference>
<evidence type="ECO:0000313" key="2">
    <source>
        <dbReference type="EMBL" id="MBM9620708.1"/>
    </source>
</evidence>
<proteinExistence type="predicted"/>
<reference evidence="2 3" key="1">
    <citation type="journal article" date="2016" name="Arch. Microbiol.">
        <title>Streptomyces zhihengii sp. nov., isolated from rhizospheric soil of Psammosilene tunicoides.</title>
        <authorList>
            <person name="Huang M.J."/>
            <person name="Fei J.J."/>
            <person name="Salam N."/>
            <person name="Kim C.J."/>
            <person name="Hozzein W.N."/>
            <person name="Xiao M."/>
            <person name="Huang H.Q."/>
            <person name="Li W.J."/>
        </authorList>
    </citation>
    <scope>NUCLEOTIDE SEQUENCE [LARGE SCALE GENOMIC DNA]</scope>
    <source>
        <strain evidence="2 3">YIM T102</strain>
    </source>
</reference>
<dbReference type="Proteomes" id="UP000664109">
    <property type="component" value="Unassembled WGS sequence"/>
</dbReference>
<dbReference type="SUPFAM" id="SSF52980">
    <property type="entry name" value="Restriction endonuclease-like"/>
    <property type="match status" value="1"/>
</dbReference>
<gene>
    <name evidence="2" type="ORF">JE024_18620</name>
</gene>
<keyword evidence="2" id="KW-0540">Nuclease</keyword>
<organism evidence="2 3">
    <name type="scientific">Streptomyces zhihengii</name>
    <dbReference type="NCBI Taxonomy" id="1818004"/>
    <lineage>
        <taxon>Bacteria</taxon>
        <taxon>Bacillati</taxon>
        <taxon>Actinomycetota</taxon>
        <taxon>Actinomycetes</taxon>
        <taxon>Kitasatosporales</taxon>
        <taxon>Streptomycetaceae</taxon>
        <taxon>Streptomyces</taxon>
    </lineage>
</organism>
<keyword evidence="2" id="KW-0378">Hydrolase</keyword>
<feature type="domain" description="Putative restriction endonuclease" evidence="1">
    <location>
        <begin position="26"/>
        <end position="147"/>
    </location>
</feature>
<name>A0ABS2UTF7_9ACTN</name>
<keyword evidence="3" id="KW-1185">Reference proteome</keyword>
<accession>A0ABS2UTF7</accession>
<dbReference type="Gene3D" id="3.90.1570.10">
    <property type="entry name" value="tt1808, chain A"/>
    <property type="match status" value="1"/>
</dbReference>
<dbReference type="Pfam" id="PF05685">
    <property type="entry name" value="Uma2"/>
    <property type="match status" value="1"/>
</dbReference>
<dbReference type="InterPro" id="IPR012296">
    <property type="entry name" value="Nuclease_put_TT1808"/>
</dbReference>
<sequence>MTPRRGPLARLVPRDPRGVARLVTRATGLRAEVLGGSLVLTRTDCAVRTETVRLLADRIAGGGEWEAVGGCPVDMPLDADDFAVPDLLVRKAGAGGRPVLAVEVVSRAEKGRGLSGKAEWYAAAYLPLLLVVDPREGRWSLCSGPDGAAFTRTGQGVYGEAAVLPAPFAGAVPTAGLPVH</sequence>
<evidence type="ECO:0000313" key="3">
    <source>
        <dbReference type="Proteomes" id="UP000664109"/>
    </source>
</evidence>
<keyword evidence="2" id="KW-0255">Endonuclease</keyword>
<evidence type="ECO:0000259" key="1">
    <source>
        <dbReference type="Pfam" id="PF05685"/>
    </source>
</evidence>
<dbReference type="InterPro" id="IPR008538">
    <property type="entry name" value="Uma2"/>
</dbReference>
<comment type="caution">
    <text evidence="2">The sequence shown here is derived from an EMBL/GenBank/DDBJ whole genome shotgun (WGS) entry which is preliminary data.</text>
</comment>
<dbReference type="RefSeq" id="WP_205374664.1">
    <property type="nucleotide sequence ID" value="NZ_JAFEJA010000001.1"/>
</dbReference>
<dbReference type="GO" id="GO:0004519">
    <property type="term" value="F:endonuclease activity"/>
    <property type="evidence" value="ECO:0007669"/>
    <property type="project" value="UniProtKB-KW"/>
</dbReference>
<dbReference type="EMBL" id="JAFEJA010000001">
    <property type="protein sequence ID" value="MBM9620708.1"/>
    <property type="molecule type" value="Genomic_DNA"/>
</dbReference>